<dbReference type="EMBL" id="CAEY01002017">
    <property type="status" value="NOT_ANNOTATED_CDS"/>
    <property type="molecule type" value="Genomic_DNA"/>
</dbReference>
<keyword evidence="2" id="KW-0472">Membrane</keyword>
<dbReference type="GO" id="GO:0042302">
    <property type="term" value="F:structural constituent of cuticle"/>
    <property type="evidence" value="ECO:0007669"/>
    <property type="project" value="UniProtKB-UniRule"/>
</dbReference>
<organism evidence="3 4">
    <name type="scientific">Tetranychus urticae</name>
    <name type="common">Two-spotted spider mite</name>
    <dbReference type="NCBI Taxonomy" id="32264"/>
    <lineage>
        <taxon>Eukaryota</taxon>
        <taxon>Metazoa</taxon>
        <taxon>Ecdysozoa</taxon>
        <taxon>Arthropoda</taxon>
        <taxon>Chelicerata</taxon>
        <taxon>Arachnida</taxon>
        <taxon>Acari</taxon>
        <taxon>Acariformes</taxon>
        <taxon>Trombidiformes</taxon>
        <taxon>Prostigmata</taxon>
        <taxon>Eleutherengona</taxon>
        <taxon>Raphignathae</taxon>
        <taxon>Tetranychoidea</taxon>
        <taxon>Tetranychidae</taxon>
        <taxon>Tetranychus</taxon>
    </lineage>
</organism>
<dbReference type="Proteomes" id="UP000015104">
    <property type="component" value="Unassembled WGS sequence"/>
</dbReference>
<reference evidence="3" key="2">
    <citation type="submission" date="2015-06" db="UniProtKB">
        <authorList>
            <consortium name="EnsemblMetazoa"/>
        </authorList>
    </citation>
    <scope>IDENTIFICATION</scope>
</reference>
<dbReference type="HOGENOM" id="CLU_1697766_0_0_1"/>
<keyword evidence="2" id="KW-1133">Transmembrane helix</keyword>
<keyword evidence="1" id="KW-0193">Cuticle</keyword>
<evidence type="ECO:0000313" key="3">
    <source>
        <dbReference type="EnsemblMetazoa" id="tetur09g03360.1"/>
    </source>
</evidence>
<proteinExistence type="predicted"/>
<name>T1KDL6_TETUR</name>
<dbReference type="EnsemblMetazoa" id="tetur09g03360.1">
    <property type="protein sequence ID" value="tetur09g03360.1"/>
    <property type="gene ID" value="tetur09g03360"/>
</dbReference>
<reference evidence="4" key="1">
    <citation type="submission" date="2011-08" db="EMBL/GenBank/DDBJ databases">
        <authorList>
            <person name="Rombauts S."/>
        </authorList>
    </citation>
    <scope>NUCLEOTIDE SEQUENCE</scope>
    <source>
        <strain evidence="4">London</strain>
    </source>
</reference>
<dbReference type="Pfam" id="PF00379">
    <property type="entry name" value="Chitin_bind_4"/>
    <property type="match status" value="1"/>
</dbReference>
<evidence type="ECO:0000256" key="2">
    <source>
        <dbReference type="SAM" id="Phobius"/>
    </source>
</evidence>
<dbReference type="AlphaFoldDB" id="T1KDL6"/>
<dbReference type="InterPro" id="IPR000618">
    <property type="entry name" value="Insect_cuticle"/>
</dbReference>
<feature type="transmembrane region" description="Helical" evidence="2">
    <location>
        <begin position="6"/>
        <end position="24"/>
    </location>
</feature>
<evidence type="ECO:0000256" key="1">
    <source>
        <dbReference type="PROSITE-ProRule" id="PRU00497"/>
    </source>
</evidence>
<evidence type="ECO:0000313" key="4">
    <source>
        <dbReference type="Proteomes" id="UP000015104"/>
    </source>
</evidence>
<dbReference type="STRING" id="32264.T1KDL6"/>
<dbReference type="PROSITE" id="PS51155">
    <property type="entry name" value="CHIT_BIND_RR_2"/>
    <property type="match status" value="1"/>
</dbReference>
<accession>T1KDL6</accession>
<protein>
    <submittedName>
        <fullName evidence="3">Uncharacterized protein</fullName>
    </submittedName>
</protein>
<keyword evidence="2" id="KW-0812">Transmembrane</keyword>
<keyword evidence="4" id="KW-1185">Reference proteome</keyword>
<sequence>MKATVILGSVEICIVIILIVSIFGSSGRRPGRIQYHRHGYNGGDSYEFGFISFSKVNPQSRHEERDESGHVRGYYSYKDPYGLIKYVQYMASPETGFRITRSCLFDPNTGNLVHQVNNRVTRLKLDGMVMGKYNHLYRHSMESFSNFPCKIRLWS</sequence>